<evidence type="ECO:0000256" key="4">
    <source>
        <dbReference type="PROSITE-ProRule" id="PRU00175"/>
    </source>
</evidence>
<sequence length="422" mass="49284">MLILFSFLVLTQQQKDVEFDNKNYWTLIDRISSDNVYRIKNLTNPYYYVQVTLFQDDWSFLLNYDLNQIPNLNTSRGDYISFYEKRRTRFLKIEPNGKIIYITAHSNSSRGNYNITIWGSKDEYCDNSCSNQGECYEDGCECIAGYVGSDCHQTAMEIQEDKNEIYFYGNETQFFYLNIDGYDQMDIQLKLSTNSYQGIEIILQLTDALIIPSQYQLSNEESYIKQSKIYDTQPLDLIFYSLSPSSDNIQLVFAARPINSPLDTIVCILTIELSKYDKSENTFSIIVIIIIVVVISVAVIIIIILFFICKSIRKRKMLRMQARLRMARLEGQQQNQITQQQDYENLYDLLTPIPIQDCNNQDSCAICLDNLNNNQEVRQTHCHHNFHSLCIKEWLQKNKKECPVCRSNLAIKDVKTNQEPNK</sequence>
<dbReference type="FunFam" id="3.30.40.10:FF:001460">
    <property type="entry name" value="Uncharacterized protein"/>
    <property type="match status" value="1"/>
</dbReference>
<keyword evidence="5" id="KW-0812">Transmembrane</keyword>
<evidence type="ECO:0000313" key="7">
    <source>
        <dbReference type="EMBL" id="CAD8183760.1"/>
    </source>
</evidence>
<keyword evidence="8" id="KW-1185">Reference proteome</keyword>
<evidence type="ECO:0000256" key="3">
    <source>
        <dbReference type="ARBA" id="ARBA00022833"/>
    </source>
</evidence>
<evidence type="ECO:0000259" key="6">
    <source>
        <dbReference type="PROSITE" id="PS50089"/>
    </source>
</evidence>
<gene>
    <name evidence="7" type="ORF">POCTA_138.1.T0810243</name>
</gene>
<dbReference type="PROSITE" id="PS01186">
    <property type="entry name" value="EGF_2"/>
    <property type="match status" value="1"/>
</dbReference>
<keyword evidence="5" id="KW-1133">Transmembrane helix</keyword>
<feature type="transmembrane region" description="Helical" evidence="5">
    <location>
        <begin position="283"/>
        <end position="309"/>
    </location>
</feature>
<evidence type="ECO:0000256" key="2">
    <source>
        <dbReference type="ARBA" id="ARBA00022771"/>
    </source>
</evidence>
<dbReference type="PROSITE" id="PS50089">
    <property type="entry name" value="ZF_RING_2"/>
    <property type="match status" value="1"/>
</dbReference>
<dbReference type="InterPro" id="IPR053238">
    <property type="entry name" value="RING-H2_zinc_finger"/>
</dbReference>
<dbReference type="EMBL" id="CAJJDP010000080">
    <property type="protein sequence ID" value="CAD8183760.1"/>
    <property type="molecule type" value="Genomic_DNA"/>
</dbReference>
<proteinExistence type="predicted"/>
<dbReference type="OrthoDB" id="306473at2759"/>
<evidence type="ECO:0000256" key="5">
    <source>
        <dbReference type="SAM" id="Phobius"/>
    </source>
</evidence>
<evidence type="ECO:0000313" key="8">
    <source>
        <dbReference type="Proteomes" id="UP000683925"/>
    </source>
</evidence>
<dbReference type="OMA" id="QTHCHHN"/>
<feature type="domain" description="RING-type" evidence="6">
    <location>
        <begin position="364"/>
        <end position="406"/>
    </location>
</feature>
<name>A0A8S1W2X8_PAROT</name>
<keyword evidence="3" id="KW-0862">Zinc</keyword>
<keyword evidence="2 4" id="KW-0863">Zinc-finger</keyword>
<dbReference type="PANTHER" id="PTHR14155">
    <property type="entry name" value="RING FINGER DOMAIN-CONTAINING"/>
    <property type="match status" value="1"/>
</dbReference>
<accession>A0A8S1W2X8</accession>
<reference evidence="7" key="1">
    <citation type="submission" date="2021-01" db="EMBL/GenBank/DDBJ databases">
        <authorList>
            <consortium name="Genoscope - CEA"/>
            <person name="William W."/>
        </authorList>
    </citation>
    <scope>NUCLEOTIDE SEQUENCE</scope>
</reference>
<keyword evidence="1" id="KW-0479">Metal-binding</keyword>
<dbReference type="SMART" id="SM00184">
    <property type="entry name" value="RING"/>
    <property type="match status" value="1"/>
</dbReference>
<dbReference type="InterPro" id="IPR001841">
    <property type="entry name" value="Znf_RING"/>
</dbReference>
<dbReference type="CDD" id="cd16448">
    <property type="entry name" value="RING-H2"/>
    <property type="match status" value="1"/>
</dbReference>
<dbReference type="AlphaFoldDB" id="A0A8S1W2X8"/>
<keyword evidence="5" id="KW-0472">Membrane</keyword>
<organism evidence="7 8">
    <name type="scientific">Paramecium octaurelia</name>
    <dbReference type="NCBI Taxonomy" id="43137"/>
    <lineage>
        <taxon>Eukaryota</taxon>
        <taxon>Sar</taxon>
        <taxon>Alveolata</taxon>
        <taxon>Ciliophora</taxon>
        <taxon>Intramacronucleata</taxon>
        <taxon>Oligohymenophorea</taxon>
        <taxon>Peniculida</taxon>
        <taxon>Parameciidae</taxon>
        <taxon>Paramecium</taxon>
    </lineage>
</organism>
<dbReference type="PROSITE" id="PS00022">
    <property type="entry name" value="EGF_1"/>
    <property type="match status" value="1"/>
</dbReference>
<dbReference type="GO" id="GO:0008270">
    <property type="term" value="F:zinc ion binding"/>
    <property type="evidence" value="ECO:0007669"/>
    <property type="project" value="UniProtKB-KW"/>
</dbReference>
<dbReference type="InterPro" id="IPR000742">
    <property type="entry name" value="EGF"/>
</dbReference>
<evidence type="ECO:0000256" key="1">
    <source>
        <dbReference type="ARBA" id="ARBA00022723"/>
    </source>
</evidence>
<comment type="caution">
    <text evidence="7">The sequence shown here is derived from an EMBL/GenBank/DDBJ whole genome shotgun (WGS) entry which is preliminary data.</text>
</comment>
<dbReference type="PANTHER" id="PTHR14155:SF610">
    <property type="entry name" value="OS01G0755700 PROTEIN"/>
    <property type="match status" value="1"/>
</dbReference>
<dbReference type="Pfam" id="PF13639">
    <property type="entry name" value="zf-RING_2"/>
    <property type="match status" value="1"/>
</dbReference>
<dbReference type="Proteomes" id="UP000683925">
    <property type="component" value="Unassembled WGS sequence"/>
</dbReference>
<protein>
    <recommendedName>
        <fullName evidence="6">RING-type domain-containing protein</fullName>
    </recommendedName>
</protein>